<sequence length="164" mass="18796">METAYHQDFPWWYGQFPLPEETRGFYGFAHKNEEGNVRFFVPTSVPTGSRFVPLIAQIISKCLCTAAIREEQMQREILTDSCLDNNRFAGRTQAVERVSRCFERLTVNLGMTCNQPCGSTDRIYTFLGVLYNHINQTVAISEGIRNKVKGLVTTQTQDWTVRDC</sequence>
<reference evidence="2" key="1">
    <citation type="submission" date="2015-09" db="EMBL/GenBank/DDBJ databases">
        <authorList>
            <consortium name="Pathogen Informatics"/>
        </authorList>
    </citation>
    <scope>NUCLEOTIDE SEQUENCE [LARGE SCALE GENOMIC DNA]</scope>
    <source>
        <strain evidence="2">Lake Konstanz</strain>
    </source>
</reference>
<dbReference type="Proteomes" id="UP000051952">
    <property type="component" value="Unassembled WGS sequence"/>
</dbReference>
<accession>A0A0S4IX89</accession>
<evidence type="ECO:0000313" key="1">
    <source>
        <dbReference type="EMBL" id="CUG06333.1"/>
    </source>
</evidence>
<evidence type="ECO:0000313" key="2">
    <source>
        <dbReference type="Proteomes" id="UP000051952"/>
    </source>
</evidence>
<evidence type="ECO:0008006" key="3">
    <source>
        <dbReference type="Google" id="ProtNLM"/>
    </source>
</evidence>
<protein>
    <recommendedName>
        <fullName evidence="3">Reverse transcriptase domain-containing protein</fullName>
    </recommendedName>
</protein>
<name>A0A0S4IX89_BODSA</name>
<dbReference type="AlphaFoldDB" id="A0A0S4IX89"/>
<organism evidence="1 2">
    <name type="scientific">Bodo saltans</name>
    <name type="common">Flagellated protozoan</name>
    <dbReference type="NCBI Taxonomy" id="75058"/>
    <lineage>
        <taxon>Eukaryota</taxon>
        <taxon>Discoba</taxon>
        <taxon>Euglenozoa</taxon>
        <taxon>Kinetoplastea</taxon>
        <taxon>Metakinetoplastina</taxon>
        <taxon>Eubodonida</taxon>
        <taxon>Bodonidae</taxon>
        <taxon>Bodo</taxon>
    </lineage>
</organism>
<gene>
    <name evidence="1" type="ORF">BSAL_04965</name>
</gene>
<proteinExistence type="predicted"/>
<keyword evidence="2" id="KW-1185">Reference proteome</keyword>
<dbReference type="VEuPathDB" id="TriTrypDB:BSAL_04965"/>
<dbReference type="EMBL" id="CYKH01000581">
    <property type="protein sequence ID" value="CUG06333.1"/>
    <property type="molecule type" value="Genomic_DNA"/>
</dbReference>
<feature type="non-terminal residue" evidence="1">
    <location>
        <position position="164"/>
    </location>
</feature>